<dbReference type="GeneID" id="18922247"/>
<reference evidence="2" key="1">
    <citation type="journal article" date="2011" name="Proc. Natl. Acad. Sci. U.S.A.">
        <title>Obligate biotrophy features unraveled by the genomic analysis of rust fungi.</title>
        <authorList>
            <person name="Duplessis S."/>
            <person name="Cuomo C.A."/>
            <person name="Lin Y.-C."/>
            <person name="Aerts A."/>
            <person name="Tisserant E."/>
            <person name="Veneault-Fourrey C."/>
            <person name="Joly D.L."/>
            <person name="Hacquard S."/>
            <person name="Amselem J."/>
            <person name="Cantarel B.L."/>
            <person name="Chiu R."/>
            <person name="Coutinho P.M."/>
            <person name="Feau N."/>
            <person name="Field M."/>
            <person name="Frey P."/>
            <person name="Gelhaye E."/>
            <person name="Goldberg J."/>
            <person name="Grabherr M.G."/>
            <person name="Kodira C.D."/>
            <person name="Kohler A."/>
            <person name="Kuees U."/>
            <person name="Lindquist E.A."/>
            <person name="Lucas S.M."/>
            <person name="Mago R."/>
            <person name="Mauceli E."/>
            <person name="Morin E."/>
            <person name="Murat C."/>
            <person name="Pangilinan J.L."/>
            <person name="Park R."/>
            <person name="Pearson M."/>
            <person name="Quesneville H."/>
            <person name="Rouhier N."/>
            <person name="Sakthikumar S."/>
            <person name="Salamov A.A."/>
            <person name="Schmutz J."/>
            <person name="Selles B."/>
            <person name="Shapiro H."/>
            <person name="Tanguay P."/>
            <person name="Tuskan G.A."/>
            <person name="Henrissat B."/>
            <person name="Van de Peer Y."/>
            <person name="Rouze P."/>
            <person name="Ellis J.G."/>
            <person name="Dodds P.N."/>
            <person name="Schein J.E."/>
            <person name="Zhong S."/>
            <person name="Hamelin R.C."/>
            <person name="Grigoriev I.V."/>
            <person name="Szabo L.J."/>
            <person name="Martin F."/>
        </authorList>
    </citation>
    <scope>NUCLEOTIDE SEQUENCE [LARGE SCALE GENOMIC DNA]</scope>
    <source>
        <strain evidence="2">98AG31 / pathotype 3-4-7</strain>
    </source>
</reference>
<organism evidence="2">
    <name type="scientific">Melampsora larici-populina (strain 98AG31 / pathotype 3-4-7)</name>
    <name type="common">Poplar leaf rust fungus</name>
    <dbReference type="NCBI Taxonomy" id="747676"/>
    <lineage>
        <taxon>Eukaryota</taxon>
        <taxon>Fungi</taxon>
        <taxon>Dikarya</taxon>
        <taxon>Basidiomycota</taxon>
        <taxon>Pucciniomycotina</taxon>
        <taxon>Pucciniomycetes</taxon>
        <taxon>Pucciniales</taxon>
        <taxon>Melampsoraceae</taxon>
        <taxon>Melampsora</taxon>
    </lineage>
</organism>
<gene>
    <name evidence="1" type="ORF">MELLADRAFT_104401</name>
</gene>
<accession>F4REJ9</accession>
<dbReference type="AlphaFoldDB" id="F4REJ9"/>
<dbReference type="EMBL" id="GL883098">
    <property type="protein sequence ID" value="EGG09262.1"/>
    <property type="molecule type" value="Genomic_DNA"/>
</dbReference>
<proteinExistence type="predicted"/>
<dbReference type="InParanoid" id="F4REJ9"/>
<dbReference type="Proteomes" id="UP000001072">
    <property type="component" value="Unassembled WGS sequence"/>
</dbReference>
<dbReference type="HOGENOM" id="CLU_2171611_0_0_1"/>
<dbReference type="RefSeq" id="XP_007407622.1">
    <property type="nucleotide sequence ID" value="XM_007407560.1"/>
</dbReference>
<evidence type="ECO:0000313" key="1">
    <source>
        <dbReference type="EMBL" id="EGG09262.1"/>
    </source>
</evidence>
<dbReference type="KEGG" id="mlr:MELLADRAFT_104401"/>
<dbReference type="VEuPathDB" id="FungiDB:MELLADRAFT_104401"/>
<keyword evidence="2" id="KW-1185">Reference proteome</keyword>
<protein>
    <submittedName>
        <fullName evidence="1">Uncharacterized protein</fullName>
    </submittedName>
</protein>
<sequence>MVHGLRSANNYIQSMYKWIDMNKQPNCGEMTAQLSEAKGTEWKRWERRMKKADKGLKSGRMPSDSDRLGLLELQIKQGTAPRSSFLNQSLHGWTLGRPASQLKHLSVWPL</sequence>
<evidence type="ECO:0000313" key="2">
    <source>
        <dbReference type="Proteomes" id="UP000001072"/>
    </source>
</evidence>
<name>F4REJ9_MELLP</name>